<dbReference type="AlphaFoldDB" id="A0A8J7DYV3"/>
<gene>
    <name evidence="2" type="ORF">IQ249_18060</name>
</gene>
<feature type="transmembrane region" description="Helical" evidence="1">
    <location>
        <begin position="164"/>
        <end position="182"/>
    </location>
</feature>
<keyword evidence="1" id="KW-0812">Transmembrane</keyword>
<feature type="transmembrane region" description="Helical" evidence="1">
    <location>
        <begin position="216"/>
        <end position="233"/>
    </location>
</feature>
<keyword evidence="3" id="KW-1185">Reference proteome</keyword>
<feature type="transmembrane region" description="Helical" evidence="1">
    <location>
        <begin position="310"/>
        <end position="331"/>
    </location>
</feature>
<keyword evidence="1" id="KW-1133">Transmembrane helix</keyword>
<dbReference type="Proteomes" id="UP000654482">
    <property type="component" value="Unassembled WGS sequence"/>
</dbReference>
<feature type="transmembrane region" description="Helical" evidence="1">
    <location>
        <begin position="363"/>
        <end position="380"/>
    </location>
</feature>
<organism evidence="2 3">
    <name type="scientific">Lusitaniella coriacea LEGE 07157</name>
    <dbReference type="NCBI Taxonomy" id="945747"/>
    <lineage>
        <taxon>Bacteria</taxon>
        <taxon>Bacillati</taxon>
        <taxon>Cyanobacteriota</taxon>
        <taxon>Cyanophyceae</taxon>
        <taxon>Spirulinales</taxon>
        <taxon>Lusitaniellaceae</taxon>
        <taxon>Lusitaniella</taxon>
    </lineage>
</organism>
<feature type="transmembrane region" description="Helical" evidence="1">
    <location>
        <begin position="137"/>
        <end position="157"/>
    </location>
</feature>
<evidence type="ECO:0000313" key="2">
    <source>
        <dbReference type="EMBL" id="MBE9117807.1"/>
    </source>
</evidence>
<protein>
    <submittedName>
        <fullName evidence="2">Uncharacterized protein</fullName>
    </submittedName>
</protein>
<dbReference type="EMBL" id="JADEWZ010000031">
    <property type="protein sequence ID" value="MBE9117807.1"/>
    <property type="molecule type" value="Genomic_DNA"/>
</dbReference>
<proteinExistence type="predicted"/>
<name>A0A8J7DYV3_9CYAN</name>
<evidence type="ECO:0000256" key="1">
    <source>
        <dbReference type="SAM" id="Phobius"/>
    </source>
</evidence>
<feature type="transmembrane region" description="Helical" evidence="1">
    <location>
        <begin position="113"/>
        <end position="131"/>
    </location>
</feature>
<comment type="caution">
    <text evidence="2">The sequence shown here is derived from an EMBL/GenBank/DDBJ whole genome shotgun (WGS) entry which is preliminary data.</text>
</comment>
<accession>A0A8J7DYV3</accession>
<dbReference type="RefSeq" id="WP_194030894.1">
    <property type="nucleotide sequence ID" value="NZ_JADEWZ010000031.1"/>
</dbReference>
<feature type="transmembrane region" description="Helical" evidence="1">
    <location>
        <begin position="338"/>
        <end position="357"/>
    </location>
</feature>
<feature type="transmembrane region" description="Helical" evidence="1">
    <location>
        <begin position="9"/>
        <end position="30"/>
    </location>
</feature>
<keyword evidence="1" id="KW-0472">Membrane</keyword>
<reference evidence="2" key="1">
    <citation type="submission" date="2020-10" db="EMBL/GenBank/DDBJ databases">
        <authorList>
            <person name="Castelo-Branco R."/>
            <person name="Eusebio N."/>
            <person name="Adriana R."/>
            <person name="Vieira A."/>
            <person name="Brugerolle De Fraissinette N."/>
            <person name="Rezende De Castro R."/>
            <person name="Schneider M.P."/>
            <person name="Vasconcelos V."/>
            <person name="Leao P.N."/>
        </authorList>
    </citation>
    <scope>NUCLEOTIDE SEQUENCE</scope>
    <source>
        <strain evidence="2">LEGE 07157</strain>
    </source>
</reference>
<feature type="transmembrane region" description="Helical" evidence="1">
    <location>
        <begin position="90"/>
        <end position="106"/>
    </location>
</feature>
<sequence>MFWQPKNQFVFKLLALLLVGSLFIKSLIYLDDNGDTWIYHLPFAARLWGLVTPNEYILEYERELIYQGFPKLANFLQGFFWWIAGIEQPQAANLVSFFSLVGYCVFLRSYLKIPLYLSILGLLAVPLIHIAATACYVDLFCNVFVAILILMTYLLYVREDFLNWRNFILFSLAGAAAANTKYLTVPPIAIILVFVIGRVIFLYARRAWGDSQKIAIFILGLIISNSFIFATEIKNTIIYQNPFYPLKIQIAGVVLNHAIEPSEYMSPYLKSLFPAQRWLYSLLEIGAFDDRRPWHWTIAMDFIPLSEDSFGVGGYMAAYVVFNIILFFYLCRQKNHQAKIALAFFTVMSLITAILPYSYQLRYYMYWIMVLIALNLYLASQLNNSSTKSSIVTPHNIGVISTSAVIVFCILTKWNFTLPTHHSLPIYIGYSLDTKVFSQIEDGEEVCLVGFAPRTFLYNSKFNPTRHYSVKAEAALSPDYVEEKCGSRRIIENK</sequence>
<feature type="transmembrane region" description="Helical" evidence="1">
    <location>
        <begin position="188"/>
        <end position="204"/>
    </location>
</feature>
<evidence type="ECO:0000313" key="3">
    <source>
        <dbReference type="Proteomes" id="UP000654482"/>
    </source>
</evidence>